<reference evidence="2" key="1">
    <citation type="journal article" date="2010" name="Science">
        <title>Plasticity of animal genome architecture unmasked by rapid evolution of a pelagic tunicate.</title>
        <authorList>
            <person name="Denoeud F."/>
            <person name="Henriet S."/>
            <person name="Mungpakdee S."/>
            <person name="Aury J.M."/>
            <person name="Da Silva C."/>
            <person name="Brinkmann H."/>
            <person name="Mikhaleva J."/>
            <person name="Olsen L.C."/>
            <person name="Jubin C."/>
            <person name="Canestro C."/>
            <person name="Bouquet J.M."/>
            <person name="Danks G."/>
            <person name="Poulain J."/>
            <person name="Campsteijn C."/>
            <person name="Adamski M."/>
            <person name="Cross I."/>
            <person name="Yadetie F."/>
            <person name="Muffato M."/>
            <person name="Louis A."/>
            <person name="Butcher S."/>
            <person name="Tsagkogeorga G."/>
            <person name="Konrad A."/>
            <person name="Singh S."/>
            <person name="Jensen M.F."/>
            <person name="Cong E.H."/>
            <person name="Eikeseth-Otteraa H."/>
            <person name="Noel B."/>
            <person name="Anthouard V."/>
            <person name="Porcel B.M."/>
            <person name="Kachouri-Lafond R."/>
            <person name="Nishino A."/>
            <person name="Ugolini M."/>
            <person name="Chourrout P."/>
            <person name="Nishida H."/>
            <person name="Aasland R."/>
            <person name="Huzurbazar S."/>
            <person name="Westhof E."/>
            <person name="Delsuc F."/>
            <person name="Lehrach H."/>
            <person name="Reinhardt R."/>
            <person name="Weissenbach J."/>
            <person name="Roy S.W."/>
            <person name="Artiguenave F."/>
            <person name="Postlethwait J.H."/>
            <person name="Manak J.R."/>
            <person name="Thompson E.M."/>
            <person name="Jaillon O."/>
            <person name="Du Pasquier L."/>
            <person name="Boudinot P."/>
            <person name="Liberles D.A."/>
            <person name="Volff J.N."/>
            <person name="Philippe H."/>
            <person name="Lenhard B."/>
            <person name="Roest Crollius H."/>
            <person name="Wincker P."/>
            <person name="Chourrout D."/>
        </authorList>
    </citation>
    <scope>NUCLEOTIDE SEQUENCE [LARGE SCALE GENOMIC DNA]</scope>
</reference>
<organism evidence="2">
    <name type="scientific">Oikopleura dioica</name>
    <name type="common">Tunicate</name>
    <dbReference type="NCBI Taxonomy" id="34765"/>
    <lineage>
        <taxon>Eukaryota</taxon>
        <taxon>Metazoa</taxon>
        <taxon>Chordata</taxon>
        <taxon>Tunicata</taxon>
        <taxon>Appendicularia</taxon>
        <taxon>Copelata</taxon>
        <taxon>Oikopleuridae</taxon>
        <taxon>Oikopleura</taxon>
    </lineage>
</organism>
<evidence type="ECO:0000256" key="1">
    <source>
        <dbReference type="SAM" id="MobiDB-lite"/>
    </source>
</evidence>
<protein>
    <submittedName>
        <fullName evidence="2">Uncharacterized protein</fullName>
    </submittedName>
</protein>
<feature type="compositionally biased region" description="Basic and acidic residues" evidence="1">
    <location>
        <begin position="101"/>
        <end position="113"/>
    </location>
</feature>
<name>E4Y969_OIKDI</name>
<feature type="region of interest" description="Disordered" evidence="1">
    <location>
        <begin position="160"/>
        <end position="184"/>
    </location>
</feature>
<dbReference type="Proteomes" id="UP000011014">
    <property type="component" value="Unassembled WGS sequence"/>
</dbReference>
<gene>
    <name evidence="2" type="ORF">GSOID_T00029405001</name>
</gene>
<sequence length="285" mass="32898">MRGPYGFLLNRQRPQSEANNTRFFRTYQSRLNMYHSSMASYDQMSPRDNILAEVEVIKPHYVDRSKSTESAFIVQKRQQLQELRSASKSAIRQPRAGGQSVDDHRPAGQRNEKVSTLFNRPDSGVIDINSQFDQSFKVDSRPTSRNSFTLQQLKINSTRIPNPKRSREEIRFKNSSSNSPQENNIGLAGLKISTKPRCTPVSVLSSLKKDRINCTCSACEDRKEKKSRLGYDREERLRQLSEQQQYADPIKDADSAFLARIRELKSYDLDTAKQEDSKKRRKNKK</sequence>
<feature type="region of interest" description="Disordered" evidence="1">
    <location>
        <begin position="84"/>
        <end position="122"/>
    </location>
</feature>
<dbReference type="AlphaFoldDB" id="E4Y969"/>
<accession>E4Y969</accession>
<dbReference type="EMBL" id="FN654334">
    <property type="protein sequence ID" value="CBY32106.1"/>
    <property type="molecule type" value="Genomic_DNA"/>
</dbReference>
<evidence type="ECO:0000313" key="2">
    <source>
        <dbReference type="EMBL" id="CBY32106.1"/>
    </source>
</evidence>
<proteinExistence type="predicted"/>
<feature type="compositionally biased region" description="Polar residues" evidence="1">
    <location>
        <begin position="173"/>
        <end position="184"/>
    </location>
</feature>